<dbReference type="Pfam" id="PF13499">
    <property type="entry name" value="EF-hand_7"/>
    <property type="match status" value="1"/>
</dbReference>
<evidence type="ECO:0000256" key="8">
    <source>
        <dbReference type="ARBA" id="ARBA00022837"/>
    </source>
</evidence>
<name>A0A1J1I7E7_9DIPT</name>
<feature type="domain" description="EF-hand" evidence="14">
    <location>
        <begin position="81"/>
        <end position="116"/>
    </location>
</feature>
<dbReference type="Gene3D" id="1.20.1420.30">
    <property type="entry name" value="NCX, central ion-binding region"/>
    <property type="match status" value="2"/>
</dbReference>
<dbReference type="InterPro" id="IPR004837">
    <property type="entry name" value="NaCa_Exmemb"/>
</dbReference>
<keyword evidence="5 13" id="KW-0812">Transmembrane</keyword>
<feature type="domain" description="EF-hand" evidence="14">
    <location>
        <begin position="5"/>
        <end position="40"/>
    </location>
</feature>
<dbReference type="PROSITE" id="PS50222">
    <property type="entry name" value="EF_HAND_2"/>
    <property type="match status" value="3"/>
</dbReference>
<dbReference type="PANTHER" id="PTHR12266:SF0">
    <property type="entry name" value="MITOCHONDRIAL SODIUM_CALCIUM EXCHANGER PROTEIN"/>
    <property type="match status" value="1"/>
</dbReference>
<evidence type="ECO:0000256" key="2">
    <source>
        <dbReference type="ARBA" id="ARBA00022448"/>
    </source>
</evidence>
<feature type="transmembrane region" description="Helical" evidence="13">
    <location>
        <begin position="160"/>
        <end position="179"/>
    </location>
</feature>
<accession>A0A1J1I7E7</accession>
<dbReference type="Gene3D" id="1.10.238.10">
    <property type="entry name" value="EF-hand"/>
    <property type="match status" value="2"/>
</dbReference>
<feature type="transmembrane region" description="Helical" evidence="13">
    <location>
        <begin position="600"/>
        <end position="620"/>
    </location>
</feature>
<evidence type="ECO:0000256" key="11">
    <source>
        <dbReference type="ARBA" id="ARBA00023179"/>
    </source>
</evidence>
<feature type="transmembrane region" description="Helical" evidence="13">
    <location>
        <begin position="556"/>
        <end position="579"/>
    </location>
</feature>
<evidence type="ECO:0000313" key="16">
    <source>
        <dbReference type="Proteomes" id="UP000183832"/>
    </source>
</evidence>
<evidence type="ECO:0000256" key="1">
    <source>
        <dbReference type="ARBA" id="ARBA00004141"/>
    </source>
</evidence>
<feature type="transmembrane region" description="Helical" evidence="13">
    <location>
        <begin position="451"/>
        <end position="477"/>
    </location>
</feature>
<evidence type="ECO:0000256" key="3">
    <source>
        <dbReference type="ARBA" id="ARBA00022449"/>
    </source>
</evidence>
<organism evidence="15 16">
    <name type="scientific">Clunio marinus</name>
    <dbReference type="NCBI Taxonomy" id="568069"/>
    <lineage>
        <taxon>Eukaryota</taxon>
        <taxon>Metazoa</taxon>
        <taxon>Ecdysozoa</taxon>
        <taxon>Arthropoda</taxon>
        <taxon>Hexapoda</taxon>
        <taxon>Insecta</taxon>
        <taxon>Pterygota</taxon>
        <taxon>Neoptera</taxon>
        <taxon>Endopterygota</taxon>
        <taxon>Diptera</taxon>
        <taxon>Nematocera</taxon>
        <taxon>Chironomoidea</taxon>
        <taxon>Chironomidae</taxon>
        <taxon>Clunio</taxon>
    </lineage>
</organism>
<feature type="transmembrane region" description="Helical" evidence="13">
    <location>
        <begin position="395"/>
        <end position="414"/>
    </location>
</feature>
<evidence type="ECO:0000256" key="6">
    <source>
        <dbReference type="ARBA" id="ARBA00022723"/>
    </source>
</evidence>
<dbReference type="CDD" id="cd00051">
    <property type="entry name" value="EFh"/>
    <property type="match status" value="1"/>
</dbReference>
<dbReference type="InterPro" id="IPR018247">
    <property type="entry name" value="EF_Hand_1_Ca_BS"/>
</dbReference>
<feature type="transmembrane region" description="Helical" evidence="13">
    <location>
        <begin position="426"/>
        <end position="444"/>
    </location>
</feature>
<evidence type="ECO:0000256" key="13">
    <source>
        <dbReference type="SAM" id="Phobius"/>
    </source>
</evidence>
<keyword evidence="3" id="KW-0050">Antiport</keyword>
<evidence type="ECO:0000259" key="14">
    <source>
        <dbReference type="PROSITE" id="PS50222"/>
    </source>
</evidence>
<keyword evidence="4" id="KW-0109">Calcium transport</keyword>
<dbReference type="PANTHER" id="PTHR12266">
    <property type="entry name" value="NA+/CA2+ K+ INDEPENDENT EXCHANGER"/>
    <property type="match status" value="1"/>
</dbReference>
<keyword evidence="2" id="KW-0813">Transport</keyword>
<dbReference type="InterPro" id="IPR011992">
    <property type="entry name" value="EF-hand-dom_pair"/>
</dbReference>
<feature type="domain" description="EF-hand" evidence="14">
    <location>
        <begin position="45"/>
        <end position="80"/>
    </location>
</feature>
<dbReference type="PROSITE" id="PS00018">
    <property type="entry name" value="EF_HAND_1"/>
    <property type="match status" value="2"/>
</dbReference>
<evidence type="ECO:0000313" key="15">
    <source>
        <dbReference type="EMBL" id="CRK96184.1"/>
    </source>
</evidence>
<dbReference type="STRING" id="568069.A0A1J1I7E7"/>
<keyword evidence="11" id="KW-0514">Muscle protein</keyword>
<dbReference type="Pfam" id="PF01699">
    <property type="entry name" value="Na_Ca_ex"/>
    <property type="match status" value="2"/>
</dbReference>
<dbReference type="InterPro" id="IPR051359">
    <property type="entry name" value="CaCA_antiporter"/>
</dbReference>
<evidence type="ECO:0000256" key="10">
    <source>
        <dbReference type="ARBA" id="ARBA00023136"/>
    </source>
</evidence>
<dbReference type="FunFam" id="1.10.238.10:FF:000103">
    <property type="entry name" value="Troponin C Ib"/>
    <property type="match status" value="1"/>
</dbReference>
<dbReference type="GO" id="GO:0016020">
    <property type="term" value="C:membrane"/>
    <property type="evidence" value="ECO:0007669"/>
    <property type="project" value="UniProtKB-SubCell"/>
</dbReference>
<dbReference type="SMART" id="SM00054">
    <property type="entry name" value="EFh"/>
    <property type="match status" value="3"/>
</dbReference>
<feature type="transmembrane region" description="Helical" evidence="13">
    <location>
        <begin position="231"/>
        <end position="252"/>
    </location>
</feature>
<feature type="transmembrane region" description="Helical" evidence="13">
    <location>
        <begin position="489"/>
        <end position="507"/>
    </location>
</feature>
<keyword evidence="10 13" id="KW-0472">Membrane</keyword>
<dbReference type="GO" id="GO:0005432">
    <property type="term" value="F:calcium:sodium antiporter activity"/>
    <property type="evidence" value="ECO:0007669"/>
    <property type="project" value="TreeGrafter"/>
</dbReference>
<feature type="transmembrane region" description="Helical" evidence="13">
    <location>
        <begin position="626"/>
        <end position="643"/>
    </location>
</feature>
<evidence type="ECO:0000256" key="9">
    <source>
        <dbReference type="ARBA" id="ARBA00022989"/>
    </source>
</evidence>
<evidence type="ECO:0000256" key="4">
    <source>
        <dbReference type="ARBA" id="ARBA00022568"/>
    </source>
</evidence>
<proteinExistence type="inferred from homology"/>
<dbReference type="AlphaFoldDB" id="A0A1J1I7E7"/>
<keyword evidence="4" id="KW-0406">Ion transport</keyword>
<dbReference type="InterPro" id="IPR002048">
    <property type="entry name" value="EF_hand_dom"/>
</dbReference>
<comment type="similarity">
    <text evidence="12">Belongs to the troponin C family.</text>
</comment>
<reference evidence="15 16" key="1">
    <citation type="submission" date="2015-04" db="EMBL/GenBank/DDBJ databases">
        <authorList>
            <person name="Syromyatnikov M.Y."/>
            <person name="Popov V.N."/>
        </authorList>
    </citation>
    <scope>NUCLEOTIDE SEQUENCE [LARGE SCALE GENOMIC DNA]</scope>
</reference>
<gene>
    <name evidence="15" type="primary">putative Sodium</name>
    <name evidence="15" type="synonym">calcium exchanger 6</name>
    <name evidence="15" type="synonym">potassium</name>
    <name evidence="15" type="ORF">CLUMA_CG009613</name>
</gene>
<evidence type="ECO:0000256" key="7">
    <source>
        <dbReference type="ARBA" id="ARBA00022737"/>
    </source>
</evidence>
<evidence type="ECO:0000256" key="5">
    <source>
        <dbReference type="ARBA" id="ARBA00022692"/>
    </source>
</evidence>
<dbReference type="Pfam" id="PF13833">
    <property type="entry name" value="EF-hand_8"/>
    <property type="match status" value="1"/>
</dbReference>
<keyword evidence="8" id="KW-0106">Calcium</keyword>
<keyword evidence="16" id="KW-1185">Reference proteome</keyword>
<dbReference type="OrthoDB" id="407410at2759"/>
<dbReference type="Proteomes" id="UP000183832">
    <property type="component" value="Unassembled WGS sequence"/>
</dbReference>
<feature type="transmembrane region" description="Helical" evidence="13">
    <location>
        <begin position="288"/>
        <end position="307"/>
    </location>
</feature>
<sequence>MGQPFNRQILEEMIEEVDEDKSGRLEFEEFIILAAKFIVEEDEEALQKELKEAFRLYDKEGNGYIPTSCLKEILKELDDQLSDADLDGMISEIDSDGSGTVDFDEFMEMMTEHCGDVMTLPFQDRCKFISNIAECHESSQYFNYLNFIFCDVGSRSKNSYLLGVFLICVLSLYLFAFLATTADKLYCLQKILKMSENVAGVTLLAFGNGSPDVFSSLAHYKGDTELMYTELIGAAAFVTGFIAGLVMIIKPFKIVAENYIQDVLFFLVAAFLMDFCIHNQMYSLYEGIATVMVYVAYLTCVILKHVLMKRKIHKIKQLSSTDLRDLTKLENLEDIAEIKIYSRKDSSVIFDNEIISVFRKEFHDSANKNLLKTFIQGLNPIDIDDWQNSHFLGKVLIILKIPVTFFLLLFIPIVDYGETNLHGWSKLLDMLHIITLPQLVLFVTGSIETSFYLFFVNVPLAAFVFAVSIIISCVVYFTSRNDCPPKYHAIFATGSFVGCICVIYTVAKEVVSVMKAVGIISDMTDSMIGLSILAWGNSIGDLFSNIALARQGYQQMAFSACFGGPLFNSLLGVGLTIIMKALDSKDLFAFAREGAMGPNCIIFLNLILSFTFFALLFSNFCARKSIGIYMISIYCIFMLYSVLGEFEIMHPYGTDHEKT</sequence>
<dbReference type="GO" id="GO:0006874">
    <property type="term" value="P:intracellular calcium ion homeostasis"/>
    <property type="evidence" value="ECO:0007669"/>
    <property type="project" value="TreeGrafter"/>
</dbReference>
<keyword evidence="6" id="KW-0479">Metal-binding</keyword>
<evidence type="ECO:0000256" key="12">
    <source>
        <dbReference type="ARBA" id="ARBA00038202"/>
    </source>
</evidence>
<dbReference type="InterPro" id="IPR044880">
    <property type="entry name" value="NCX_ion-bd_dom_sf"/>
</dbReference>
<dbReference type="SUPFAM" id="SSF47473">
    <property type="entry name" value="EF-hand"/>
    <property type="match status" value="1"/>
</dbReference>
<comment type="subcellular location">
    <subcellularLocation>
        <location evidence="1">Membrane</location>
        <topology evidence="1">Multi-pass membrane protein</topology>
    </subcellularLocation>
</comment>
<dbReference type="EMBL" id="CVRI01000043">
    <property type="protein sequence ID" value="CRK96184.1"/>
    <property type="molecule type" value="Genomic_DNA"/>
</dbReference>
<dbReference type="GO" id="GO:0005509">
    <property type="term" value="F:calcium ion binding"/>
    <property type="evidence" value="ECO:0007669"/>
    <property type="project" value="InterPro"/>
</dbReference>
<keyword evidence="7" id="KW-0677">Repeat</keyword>
<keyword evidence="9 13" id="KW-1133">Transmembrane helix</keyword>
<protein>
    <submittedName>
        <fullName evidence="15">CLUMA_CG009613, isoform A</fullName>
    </submittedName>
</protein>